<organism evidence="1 2">
    <name type="scientific">Ignelater luminosus</name>
    <name type="common">Cucubano</name>
    <name type="synonym">Pyrophorus luminosus</name>
    <dbReference type="NCBI Taxonomy" id="2038154"/>
    <lineage>
        <taxon>Eukaryota</taxon>
        <taxon>Metazoa</taxon>
        <taxon>Ecdysozoa</taxon>
        <taxon>Arthropoda</taxon>
        <taxon>Hexapoda</taxon>
        <taxon>Insecta</taxon>
        <taxon>Pterygota</taxon>
        <taxon>Neoptera</taxon>
        <taxon>Endopterygota</taxon>
        <taxon>Coleoptera</taxon>
        <taxon>Polyphaga</taxon>
        <taxon>Elateriformia</taxon>
        <taxon>Elateroidea</taxon>
        <taxon>Elateridae</taxon>
        <taxon>Agrypninae</taxon>
        <taxon>Pyrophorini</taxon>
        <taxon>Ignelater</taxon>
    </lineage>
</organism>
<comment type="caution">
    <text evidence="1">The sequence shown here is derived from an EMBL/GenBank/DDBJ whole genome shotgun (WGS) entry which is preliminary data.</text>
</comment>
<protein>
    <submittedName>
        <fullName evidence="1">Uncharacterized protein</fullName>
    </submittedName>
</protein>
<gene>
    <name evidence="1" type="ORF">ILUMI_17941</name>
</gene>
<feature type="non-terminal residue" evidence="1">
    <location>
        <position position="1"/>
    </location>
</feature>
<name>A0A8K0CQ47_IGNLU</name>
<proteinExistence type="predicted"/>
<dbReference type="AlphaFoldDB" id="A0A8K0CQ47"/>
<keyword evidence="2" id="KW-1185">Reference proteome</keyword>
<evidence type="ECO:0000313" key="2">
    <source>
        <dbReference type="Proteomes" id="UP000801492"/>
    </source>
</evidence>
<accession>A0A8K0CQ47</accession>
<sequence>MSQYLPTGNFRFLSAEEIQYFTINSKENEDDTGYLLELDLEYPKGVYDLHADLPLYLVSQVIPDLAIDDSAAKKIKVVEDEEPQLIHESHYWLNKSKAKYAAVGYSPREGMMPIVKIGGILEYFAQDEDEPAKLFEGIEIQFISFKSSPLVKISKGPDAILLAKQSLDKSNNFSTYYTTAILTALQLPGE</sequence>
<dbReference type="EMBL" id="VTPC01078867">
    <property type="protein sequence ID" value="KAF2888232.1"/>
    <property type="molecule type" value="Genomic_DNA"/>
</dbReference>
<dbReference type="OrthoDB" id="414982at2759"/>
<evidence type="ECO:0000313" key="1">
    <source>
        <dbReference type="EMBL" id="KAF2888232.1"/>
    </source>
</evidence>
<dbReference type="Proteomes" id="UP000801492">
    <property type="component" value="Unassembled WGS sequence"/>
</dbReference>
<reference evidence="1" key="1">
    <citation type="submission" date="2019-08" db="EMBL/GenBank/DDBJ databases">
        <title>The genome of the North American firefly Photinus pyralis.</title>
        <authorList>
            <consortium name="Photinus pyralis genome working group"/>
            <person name="Fallon T.R."/>
            <person name="Sander Lower S.E."/>
            <person name="Weng J.-K."/>
        </authorList>
    </citation>
    <scope>NUCLEOTIDE SEQUENCE</scope>
    <source>
        <strain evidence="1">TRF0915ILg1</strain>
        <tissue evidence="1">Whole body</tissue>
    </source>
</reference>